<dbReference type="AlphaFoldDB" id="A0A7W2TTD8"/>
<reference evidence="7 8" key="1">
    <citation type="submission" date="2020-07" db="EMBL/GenBank/DDBJ databases">
        <title>Halieaceae bacterium, F7430, whole genome shotgun sequencing project.</title>
        <authorList>
            <person name="Jiang S."/>
            <person name="Liu Z.W."/>
            <person name="Du Z.J."/>
        </authorList>
    </citation>
    <scope>NUCLEOTIDE SEQUENCE [LARGE SCALE GENOMIC DNA]</scope>
    <source>
        <strain evidence="7 8">F7430</strain>
    </source>
</reference>
<dbReference type="Gene3D" id="3.30.70.270">
    <property type="match status" value="1"/>
</dbReference>
<evidence type="ECO:0000256" key="5">
    <source>
        <dbReference type="SAM" id="SignalP"/>
    </source>
</evidence>
<dbReference type="PANTHER" id="PTHR45138">
    <property type="entry name" value="REGULATORY COMPONENTS OF SENSORY TRANSDUCTION SYSTEM"/>
    <property type="match status" value="1"/>
</dbReference>
<feature type="signal peptide" evidence="5">
    <location>
        <begin position="1"/>
        <end position="40"/>
    </location>
</feature>
<proteinExistence type="predicted"/>
<feature type="transmembrane region" description="Helical" evidence="4">
    <location>
        <begin position="376"/>
        <end position="392"/>
    </location>
</feature>
<sequence>MPKPYRQSLLERYSMALCYGSLLLGFATFLLLLSTSSASAAVQHRGDSGVSLEQLISGVELNEQWQFHLGDKPEWSAPDFDDSTWETVSLPHRWRRDEAASPDTAVGWYRQRLTIELTELAQREQVVPLGIRLGSIYSAYELYAGGKFVGGVGKLPPHSDTAIDFNRQAVMAIPLSAISAEGELVLALRVWAGETAALSFAGGGPWRGQFELGSYGRLLISAFMSEMPRLHSSMFYILFGLYHLYLYFRNRQLKSFFWFGLIAIDIGLYGLMLSQWRDYLGWSFVLYQKLEYGSVYMIPALSIQLLWTLLGQKIGPCLRAYQLYFVVVALALLMTPGLKWHLLTMGLWQFSTVPAMVLAGALVLRKAWFGYPEARTVALSVLIFIATCLNDIAVDNFDYHSVKLLPWGFLAVLVSMAVSLGNRLTATLNRLEEEVGQRTAELNELNQRLLESSLLDPLTEVYNRRGFAIQVEAEIKRQSRSGRPFSIVLADVDHFKSVNDRFGHALGDYVLSHVASKLREKIRDVDSVARWGGEEFILLLPETDSAGAAILAEKLRSIMAELPLEFEQQSLSITMTFGVAGYLPGESMDSCIARADAALYRGKADGRNTVKIASSQSSGRPPS</sequence>
<keyword evidence="4" id="KW-0812">Transmembrane</keyword>
<evidence type="ECO:0000259" key="6">
    <source>
        <dbReference type="PROSITE" id="PS50887"/>
    </source>
</evidence>
<dbReference type="FunFam" id="3.30.70.270:FF:000001">
    <property type="entry name" value="Diguanylate cyclase domain protein"/>
    <property type="match status" value="1"/>
</dbReference>
<dbReference type="RefSeq" id="WP_182168479.1">
    <property type="nucleotide sequence ID" value="NZ_JACFXU010000010.1"/>
</dbReference>
<dbReference type="Gene3D" id="2.60.120.260">
    <property type="entry name" value="Galactose-binding domain-like"/>
    <property type="match status" value="1"/>
</dbReference>
<keyword evidence="4" id="KW-1133">Transmembrane helix</keyword>
<feature type="transmembrane region" description="Helical" evidence="4">
    <location>
        <begin position="346"/>
        <end position="364"/>
    </location>
</feature>
<comment type="cofactor">
    <cofactor evidence="1">
        <name>Mg(2+)</name>
        <dbReference type="ChEBI" id="CHEBI:18420"/>
    </cofactor>
</comment>
<name>A0A7W2TTD8_9GAMM</name>
<organism evidence="7 8">
    <name type="scientific">Sediminihaliea albiluteola</name>
    <dbReference type="NCBI Taxonomy" id="2758564"/>
    <lineage>
        <taxon>Bacteria</taxon>
        <taxon>Pseudomonadati</taxon>
        <taxon>Pseudomonadota</taxon>
        <taxon>Gammaproteobacteria</taxon>
        <taxon>Cellvibrionales</taxon>
        <taxon>Halieaceae</taxon>
        <taxon>Sediminihaliea</taxon>
    </lineage>
</organism>
<keyword evidence="8" id="KW-1185">Reference proteome</keyword>
<keyword evidence="4" id="KW-0472">Membrane</keyword>
<protein>
    <recommendedName>
        <fullName evidence="2">diguanylate cyclase</fullName>
        <ecNumber evidence="2">2.7.7.65</ecNumber>
    </recommendedName>
</protein>
<evidence type="ECO:0000256" key="2">
    <source>
        <dbReference type="ARBA" id="ARBA00012528"/>
    </source>
</evidence>
<feature type="transmembrane region" description="Helical" evidence="4">
    <location>
        <begin position="404"/>
        <end position="421"/>
    </location>
</feature>
<dbReference type="InterPro" id="IPR000160">
    <property type="entry name" value="GGDEF_dom"/>
</dbReference>
<dbReference type="Proteomes" id="UP000539350">
    <property type="component" value="Unassembled WGS sequence"/>
</dbReference>
<dbReference type="InterPro" id="IPR043128">
    <property type="entry name" value="Rev_trsase/Diguanyl_cyclase"/>
</dbReference>
<feature type="chain" id="PRO_5031422708" description="diguanylate cyclase" evidence="5">
    <location>
        <begin position="41"/>
        <end position="623"/>
    </location>
</feature>
<evidence type="ECO:0000256" key="4">
    <source>
        <dbReference type="SAM" id="Phobius"/>
    </source>
</evidence>
<dbReference type="GO" id="GO:0052621">
    <property type="term" value="F:diguanylate cyclase activity"/>
    <property type="evidence" value="ECO:0007669"/>
    <property type="project" value="UniProtKB-EC"/>
</dbReference>
<gene>
    <name evidence="7" type="ORF">H2508_00585</name>
</gene>
<accession>A0A7W2TTD8</accession>
<feature type="transmembrane region" description="Helical" evidence="4">
    <location>
        <begin position="293"/>
        <end position="311"/>
    </location>
</feature>
<dbReference type="SUPFAM" id="SSF55073">
    <property type="entry name" value="Nucleotide cyclase"/>
    <property type="match status" value="1"/>
</dbReference>
<dbReference type="PANTHER" id="PTHR45138:SF9">
    <property type="entry name" value="DIGUANYLATE CYCLASE DGCM-RELATED"/>
    <property type="match status" value="1"/>
</dbReference>
<keyword evidence="5" id="KW-0732">Signal</keyword>
<dbReference type="NCBIfam" id="TIGR00254">
    <property type="entry name" value="GGDEF"/>
    <property type="match status" value="1"/>
</dbReference>
<evidence type="ECO:0000313" key="8">
    <source>
        <dbReference type="Proteomes" id="UP000539350"/>
    </source>
</evidence>
<comment type="catalytic activity">
    <reaction evidence="3">
        <text>2 GTP = 3',3'-c-di-GMP + 2 diphosphate</text>
        <dbReference type="Rhea" id="RHEA:24898"/>
        <dbReference type="ChEBI" id="CHEBI:33019"/>
        <dbReference type="ChEBI" id="CHEBI:37565"/>
        <dbReference type="ChEBI" id="CHEBI:58805"/>
        <dbReference type="EC" id="2.7.7.65"/>
    </reaction>
</comment>
<feature type="transmembrane region" description="Helical" evidence="4">
    <location>
        <begin position="255"/>
        <end position="273"/>
    </location>
</feature>
<feature type="transmembrane region" description="Helical" evidence="4">
    <location>
        <begin position="323"/>
        <end position="340"/>
    </location>
</feature>
<dbReference type="CDD" id="cd01949">
    <property type="entry name" value="GGDEF"/>
    <property type="match status" value="1"/>
</dbReference>
<dbReference type="PROSITE" id="PS50887">
    <property type="entry name" value="GGDEF"/>
    <property type="match status" value="1"/>
</dbReference>
<dbReference type="InterPro" id="IPR050469">
    <property type="entry name" value="Diguanylate_Cyclase"/>
</dbReference>
<dbReference type="InterPro" id="IPR008979">
    <property type="entry name" value="Galactose-bd-like_sf"/>
</dbReference>
<evidence type="ECO:0000256" key="1">
    <source>
        <dbReference type="ARBA" id="ARBA00001946"/>
    </source>
</evidence>
<evidence type="ECO:0000256" key="3">
    <source>
        <dbReference type="ARBA" id="ARBA00034247"/>
    </source>
</evidence>
<evidence type="ECO:0000313" key="7">
    <source>
        <dbReference type="EMBL" id="MBA6411615.1"/>
    </source>
</evidence>
<feature type="domain" description="GGDEF" evidence="6">
    <location>
        <begin position="483"/>
        <end position="615"/>
    </location>
</feature>
<dbReference type="SUPFAM" id="SSF49785">
    <property type="entry name" value="Galactose-binding domain-like"/>
    <property type="match status" value="1"/>
</dbReference>
<comment type="caution">
    <text evidence="7">The sequence shown here is derived from an EMBL/GenBank/DDBJ whole genome shotgun (WGS) entry which is preliminary data.</text>
</comment>
<dbReference type="EC" id="2.7.7.65" evidence="2"/>
<dbReference type="SMART" id="SM00267">
    <property type="entry name" value="GGDEF"/>
    <property type="match status" value="1"/>
</dbReference>
<feature type="transmembrane region" description="Helical" evidence="4">
    <location>
        <begin position="230"/>
        <end position="248"/>
    </location>
</feature>
<dbReference type="Pfam" id="PF00990">
    <property type="entry name" value="GGDEF"/>
    <property type="match status" value="1"/>
</dbReference>
<dbReference type="InterPro" id="IPR029787">
    <property type="entry name" value="Nucleotide_cyclase"/>
</dbReference>
<dbReference type="EMBL" id="JACFXU010000010">
    <property type="protein sequence ID" value="MBA6411615.1"/>
    <property type="molecule type" value="Genomic_DNA"/>
</dbReference>